<dbReference type="AlphaFoldDB" id="A0A4D8Q090"/>
<dbReference type="Proteomes" id="UP000298595">
    <property type="component" value="Plasmid p4"/>
</dbReference>
<dbReference type="InterPro" id="IPR016187">
    <property type="entry name" value="CTDL_fold"/>
</dbReference>
<gene>
    <name evidence="2" type="ORF">D3093_32255</name>
</gene>
<dbReference type="SUPFAM" id="SSF56436">
    <property type="entry name" value="C-type lectin-like"/>
    <property type="match status" value="1"/>
</dbReference>
<reference evidence="2 3" key="1">
    <citation type="submission" date="2018-09" db="EMBL/GenBank/DDBJ databases">
        <title>Whole genome based analysis of evolution and adaptive divergence in Indian and Brazilian strains of Azospirillum brasilense.</title>
        <authorList>
            <person name="Singh C."/>
            <person name="Tripathi A.K."/>
        </authorList>
    </citation>
    <scope>NUCLEOTIDE SEQUENCE [LARGE SCALE GENOMIC DNA]</scope>
    <source>
        <strain evidence="2 3">MTCC4035</strain>
        <plasmid evidence="2 3">p4</plasmid>
    </source>
</reference>
<dbReference type="Pfam" id="PF03781">
    <property type="entry name" value="FGE-sulfatase"/>
    <property type="match status" value="1"/>
</dbReference>
<dbReference type="InterPro" id="IPR051043">
    <property type="entry name" value="Sulfatase_Mod_Factor_Kinase"/>
</dbReference>
<evidence type="ECO:0000259" key="1">
    <source>
        <dbReference type="Pfam" id="PF03781"/>
    </source>
</evidence>
<evidence type="ECO:0000313" key="2">
    <source>
        <dbReference type="EMBL" id="QCN99911.1"/>
    </source>
</evidence>
<dbReference type="KEGG" id="aare:D3093_32255"/>
<name>A0A4D8Q090_9PROT</name>
<dbReference type="InterPro" id="IPR042095">
    <property type="entry name" value="SUMF_sf"/>
</dbReference>
<dbReference type="Gene3D" id="3.90.1580.10">
    <property type="entry name" value="paralog of FGE (formylglycine-generating enzyme)"/>
    <property type="match status" value="1"/>
</dbReference>
<dbReference type="InterPro" id="IPR005532">
    <property type="entry name" value="SUMF_dom"/>
</dbReference>
<feature type="domain" description="Sulfatase-modifying factor enzyme-like" evidence="1">
    <location>
        <begin position="28"/>
        <end position="328"/>
    </location>
</feature>
<keyword evidence="2" id="KW-0614">Plasmid</keyword>
<protein>
    <submittedName>
        <fullName evidence="2">Formylglycine-generating enzyme family protein</fullName>
    </submittedName>
</protein>
<evidence type="ECO:0000313" key="3">
    <source>
        <dbReference type="Proteomes" id="UP000298595"/>
    </source>
</evidence>
<dbReference type="PANTHER" id="PTHR23150">
    <property type="entry name" value="SULFATASE MODIFYING FACTOR 1, 2"/>
    <property type="match status" value="1"/>
</dbReference>
<dbReference type="PANTHER" id="PTHR23150:SF19">
    <property type="entry name" value="FORMYLGLYCINE-GENERATING ENZYME"/>
    <property type="match status" value="1"/>
</dbReference>
<proteinExistence type="predicted"/>
<sequence>MRHLTRHGLPIASGRASKVRLALPDAPMLWIEGGAFHMGSDRHYPEERPVHRVRVDGFFMDETPVTNAQFRAFVEATGHVTVAEIPPNPKDYPGALPHMLKAGSLVFSPPDHPVDLRNWGQWWTFRFRANWRQPYGPGSSIKGLDEHPVVHVAYADADAYATWAGKDLPTEAEWEFAARGGLDGAEYAWGDALNPEGRQLANTWQGEFPHQNLALDGFERTSPVRSFPPNGYGLYDMIGNVWEWTADFWTTRHPDDAPKACCVPVNPRGGAMEASYDPNQPAIRIPRKVLKGGSHLCAPNYCRRYRPAARHAEPVDTSTSHVGFRCVRRAPNG</sequence>
<geneLocation type="plasmid" evidence="2 3">
    <name>p4</name>
</geneLocation>
<accession>A0A4D8Q090</accession>
<dbReference type="EMBL" id="CP032325">
    <property type="protein sequence ID" value="QCN99911.1"/>
    <property type="molecule type" value="Genomic_DNA"/>
</dbReference>
<organism evidence="2 3">
    <name type="scientific">Azospirillum argentinense</name>
    <dbReference type="NCBI Taxonomy" id="2970906"/>
    <lineage>
        <taxon>Bacteria</taxon>
        <taxon>Pseudomonadati</taxon>
        <taxon>Pseudomonadota</taxon>
        <taxon>Alphaproteobacteria</taxon>
        <taxon>Rhodospirillales</taxon>
        <taxon>Azospirillaceae</taxon>
        <taxon>Azospirillum</taxon>
    </lineage>
</organism>
<dbReference type="GO" id="GO:0120147">
    <property type="term" value="F:formylglycine-generating oxidase activity"/>
    <property type="evidence" value="ECO:0007669"/>
    <property type="project" value="TreeGrafter"/>
</dbReference>